<feature type="region of interest" description="Disordered" evidence="1">
    <location>
        <begin position="446"/>
        <end position="468"/>
    </location>
</feature>
<feature type="region of interest" description="Disordered" evidence="1">
    <location>
        <begin position="190"/>
        <end position="237"/>
    </location>
</feature>
<name>A0A086KUZ9_TOXGO</name>
<feature type="compositionally biased region" description="Basic and acidic residues" evidence="1">
    <location>
        <begin position="1001"/>
        <end position="1035"/>
    </location>
</feature>
<feature type="compositionally biased region" description="Polar residues" evidence="1">
    <location>
        <begin position="51"/>
        <end position="62"/>
    </location>
</feature>
<feature type="compositionally biased region" description="Basic and acidic residues" evidence="1">
    <location>
        <begin position="981"/>
        <end position="991"/>
    </location>
</feature>
<organism evidence="2 3">
    <name type="scientific">Toxoplasma gondii GAB2-2007-GAL-DOM2</name>
    <dbReference type="NCBI Taxonomy" id="1130820"/>
    <lineage>
        <taxon>Eukaryota</taxon>
        <taxon>Sar</taxon>
        <taxon>Alveolata</taxon>
        <taxon>Apicomplexa</taxon>
        <taxon>Conoidasida</taxon>
        <taxon>Coccidia</taxon>
        <taxon>Eucoccidiorida</taxon>
        <taxon>Eimeriorina</taxon>
        <taxon>Sarcocystidae</taxon>
        <taxon>Toxoplasma</taxon>
    </lineage>
</organism>
<feature type="compositionally biased region" description="Basic and acidic residues" evidence="1">
    <location>
        <begin position="1436"/>
        <end position="1460"/>
    </location>
</feature>
<feature type="compositionally biased region" description="Low complexity" evidence="1">
    <location>
        <begin position="217"/>
        <end position="235"/>
    </location>
</feature>
<feature type="region of interest" description="Disordered" evidence="1">
    <location>
        <begin position="1399"/>
        <end position="1418"/>
    </location>
</feature>
<evidence type="ECO:0000313" key="2">
    <source>
        <dbReference type="EMBL" id="KFG48217.1"/>
    </source>
</evidence>
<feature type="region of interest" description="Disordered" evidence="1">
    <location>
        <begin position="544"/>
        <end position="563"/>
    </location>
</feature>
<feature type="compositionally biased region" description="Low complexity" evidence="1">
    <location>
        <begin position="684"/>
        <end position="696"/>
    </location>
</feature>
<feature type="region of interest" description="Disordered" evidence="1">
    <location>
        <begin position="738"/>
        <end position="759"/>
    </location>
</feature>
<dbReference type="EMBL" id="AHZU02000123">
    <property type="protein sequence ID" value="KFG48217.1"/>
    <property type="molecule type" value="Genomic_DNA"/>
</dbReference>
<feature type="region of interest" description="Disordered" evidence="1">
    <location>
        <begin position="884"/>
        <end position="1035"/>
    </location>
</feature>
<feature type="region of interest" description="Disordered" evidence="1">
    <location>
        <begin position="1425"/>
        <end position="1576"/>
    </location>
</feature>
<comment type="caution">
    <text evidence="2">The sequence shown here is derived from an EMBL/GenBank/DDBJ whole genome shotgun (WGS) entry which is preliminary data.</text>
</comment>
<dbReference type="VEuPathDB" id="ToxoDB:TGDOM2_230170"/>
<feature type="compositionally biased region" description="Basic and acidic residues" evidence="1">
    <location>
        <begin position="927"/>
        <end position="936"/>
    </location>
</feature>
<feature type="compositionally biased region" description="Basic and acidic residues" evidence="1">
    <location>
        <begin position="903"/>
        <end position="916"/>
    </location>
</feature>
<feature type="region of interest" description="Disordered" evidence="1">
    <location>
        <begin position="40"/>
        <end position="62"/>
    </location>
</feature>
<accession>A0A086KUZ9</accession>
<feature type="compositionally biased region" description="Low complexity" evidence="1">
    <location>
        <begin position="1531"/>
        <end position="1548"/>
    </location>
</feature>
<evidence type="ECO:0000313" key="3">
    <source>
        <dbReference type="Proteomes" id="UP000028837"/>
    </source>
</evidence>
<feature type="region of interest" description="Disordered" evidence="1">
    <location>
        <begin position="499"/>
        <end position="538"/>
    </location>
</feature>
<protein>
    <submittedName>
        <fullName evidence="2">Uncharacterized protein</fullName>
    </submittedName>
</protein>
<feature type="compositionally biased region" description="Polar residues" evidence="1">
    <location>
        <begin position="943"/>
        <end position="965"/>
    </location>
</feature>
<feature type="compositionally biased region" description="Basic and acidic residues" evidence="1">
    <location>
        <begin position="699"/>
        <end position="710"/>
    </location>
</feature>
<dbReference type="OrthoDB" id="384692at2759"/>
<gene>
    <name evidence="2" type="ORF">TGDOM2_230170</name>
</gene>
<feature type="region of interest" description="Disordered" evidence="1">
    <location>
        <begin position="783"/>
        <end position="838"/>
    </location>
</feature>
<feature type="compositionally biased region" description="Polar residues" evidence="1">
    <location>
        <begin position="458"/>
        <end position="467"/>
    </location>
</feature>
<reference evidence="2 3" key="1">
    <citation type="submission" date="2014-02" db="EMBL/GenBank/DDBJ databases">
        <authorList>
            <person name="Sibley D."/>
            <person name="Venepally P."/>
            <person name="Karamycheva S."/>
            <person name="Hadjithomas M."/>
            <person name="Khan A."/>
            <person name="Brunk B."/>
            <person name="Roos D."/>
            <person name="Caler E."/>
            <person name="Lorenzi H."/>
        </authorList>
    </citation>
    <scope>NUCLEOTIDE SEQUENCE [LARGE SCALE GENOMIC DNA]</scope>
    <source>
        <strain evidence="2 3">GAB2-2007-GAL-DOM2</strain>
    </source>
</reference>
<feature type="region of interest" description="Disordered" evidence="1">
    <location>
        <begin position="674"/>
        <end position="721"/>
    </location>
</feature>
<feature type="region of interest" description="Disordered" evidence="1">
    <location>
        <begin position="142"/>
        <end position="177"/>
    </location>
</feature>
<feature type="compositionally biased region" description="Basic and acidic residues" evidence="1">
    <location>
        <begin position="884"/>
        <end position="894"/>
    </location>
</feature>
<sequence length="1656" mass="171708">MTTRQIHAFAQLIDQLPIGVQESEVIDGAVADSSVQFGFTPFPDAPHEQHSSGSFGTSPSHQALSFNDAAPSLRGGESVAGFTGYAVSAWNGKAPACCSGGPLAGSTVVMHAPHPDSGGTFQPTYTHNPCMDAAGVYRGSDRVVSGSRTGEGRGDSVCDPRSPLFDGNAPGNKSVFRSDLSSSVSVESSSTQADVAYYMPPHQQRPQQTLRSDEYCSSTSHSSSPVGDGSSSVSSIHQVYQSKNAGDRDHYHLAAHTPASASHFGNPRGEMGPCSGAGCSDCSGAPTAHCFSHRDGVLFGISNGNGDVSDPNGVFGWPGSRRSSHTSWGTSSTCCPPSAGVAGHVHDGSSLMSAPQAGQGGLTTRGAGPAGGTLHCQPYAMCRPASGQVSHVQVAQVHDGRCQLRGASCSSIHVRDRNTGVKEPHTSLPSSTRQSCCYSPHCGTAESTLSSARPGCHSSRNGKSGQTGCRCPCDSVQGFNSIHNYGSDSVAHHRCATSEDSRYSGAPSGLPPSLSVIPLSRGGSTEGSHQRVADSGRTQRVQVNSSPLSVVSEREEGQRDPVYGKGMEFEGAVINPGCNTDAGSTTWAGGGVRLPSQGMTSGFGQTLPFSPNQGASLPNAHGNATVGVADPATGGVVGFDTTCQKHEARQSTAQHGSTHECSALNVDASVSSSSASTFEDAGGNSSCSNSRSQNASTDSRNERSARHLHEAATGGVLSHRRVSGASVGSVVRGEAAPLPDDISKNGQALPSVAPRNDPGSLYDKLGYLGDGVGETECNTGRNSVGCGGSGHGETSQIGTSSRAPGRGCSGEHEGGIGSDGGSGRPAASTEGCNATSANGARPFPLESVNEHGPEEVVVNFVDAVTGAEKSLCVDHQALLRLARDRETQGERQDVEMSTTNSDFRGRADVPNHEGHSLSHISGNADPSRSEADRDGGCGEYGQSGDSRALSTDTGSGDSAKESQNLPVGKEENVVSVQGGTPHHEGRERDAATIESHQGSEQTKDSDGTDVAGKEQGRGEEMTKTESHELGDDEKGHLSAVIRTMEEEMNRLTEELREVLCQREDGRDFYQKSFLDRKLRYLSRLQEIRPFLGASFTEIFRAVTACRTVGQLSTWVVAFEFRGASVASAADVASHVLEVFNSGAAAPLHMTVDRFRSPPQFRPGPSELLDWDTGGHFGAGMRLRSALLASSGSPYNRDSCVRGGISPAVGCRHAHTPDSLLGFRCTSPNLCPEPAGFALRAPSLHAESHLLPFTSVPGDETACGGSSVSDSPLGVQAERSAGEVMRSAMRTRVHETSDLASRLLASADARSRHLAQPPRARLCSLGDSVGEEEDGLHRCHPSLSANSPIDVFSGPGELVDSIHKGLSPRTSSIDDPVSGRVGGSSSTLYVPFIDFECGPTTSPTSASRPGSVGDQAFWSSGTSATSAVGVKNAGGGDDARNEAGSLEDSRGDARTGLDRTARPLTGELENETKKQGADASENAGKCLQGAAEKGSEVDDATAPGSRLFEKESGTGGASIELDVYPNQRNQNDADASASRSASVEVVSSDWRAGDASSISGKTGPHLEGNRDTGCVGPSVETESVTGVGDATDGINSVNMCFVPFPQLNCSGQGGRLLSPTASLTGAESIIFGCPAGQLDWGQGSYRLQKLIANEQLR</sequence>
<feature type="compositionally biased region" description="Low complexity" evidence="1">
    <location>
        <begin position="504"/>
        <end position="515"/>
    </location>
</feature>
<evidence type="ECO:0000256" key="1">
    <source>
        <dbReference type="SAM" id="MobiDB-lite"/>
    </source>
</evidence>
<dbReference type="Proteomes" id="UP000028837">
    <property type="component" value="Unassembled WGS sequence"/>
</dbReference>
<feature type="compositionally biased region" description="Polar residues" evidence="1">
    <location>
        <begin position="792"/>
        <end position="802"/>
    </location>
</feature>
<proteinExistence type="predicted"/>